<dbReference type="PROSITE" id="PS50206">
    <property type="entry name" value="RHODANESE_3"/>
    <property type="match status" value="1"/>
</dbReference>
<keyword evidence="3" id="KW-1185">Reference proteome</keyword>
<dbReference type="InterPro" id="IPR001763">
    <property type="entry name" value="Rhodanese-like_dom"/>
</dbReference>
<accession>A0A1X0NIC3</accession>
<feature type="domain" description="Rhodanese" evidence="1">
    <location>
        <begin position="12"/>
        <end position="110"/>
    </location>
</feature>
<dbReference type="SMART" id="SM00450">
    <property type="entry name" value="RHOD"/>
    <property type="match status" value="1"/>
</dbReference>
<reference evidence="2 3" key="1">
    <citation type="submission" date="2017-03" db="EMBL/GenBank/DDBJ databases">
        <title>An alternative strategy for trypanosome survival in the mammalian bloodstream revealed through genome and transcriptome analysis of the ubiquitous bovine parasite Trypanosoma (Megatrypanum) theileri.</title>
        <authorList>
            <person name="Kelly S."/>
            <person name="Ivens A."/>
            <person name="Mott A."/>
            <person name="O'Neill E."/>
            <person name="Emms D."/>
            <person name="Macleod O."/>
            <person name="Voorheis P."/>
            <person name="Matthews J."/>
            <person name="Matthews K."/>
            <person name="Carrington M."/>
        </authorList>
    </citation>
    <scope>NUCLEOTIDE SEQUENCE [LARGE SCALE GENOMIC DNA]</scope>
    <source>
        <strain evidence="2">Edinburgh</strain>
    </source>
</reference>
<dbReference type="GO" id="GO:0005739">
    <property type="term" value="C:mitochondrion"/>
    <property type="evidence" value="ECO:0007669"/>
    <property type="project" value="TreeGrafter"/>
</dbReference>
<dbReference type="EMBL" id="NBCO01000046">
    <property type="protein sequence ID" value="ORC84341.1"/>
    <property type="molecule type" value="Genomic_DNA"/>
</dbReference>
<dbReference type="OrthoDB" id="566238at2759"/>
<dbReference type="AlphaFoldDB" id="A0A1X0NIC3"/>
<comment type="caution">
    <text evidence="2">The sequence shown here is derived from an EMBL/GenBank/DDBJ whole genome shotgun (WGS) entry which is preliminary data.</text>
</comment>
<dbReference type="VEuPathDB" id="TriTrypDB:TM35_000461600"/>
<dbReference type="PANTHER" id="PTHR44086">
    <property type="entry name" value="THIOSULFATE SULFURTRANSFERASE RDL2, MITOCHONDRIAL-RELATED"/>
    <property type="match status" value="1"/>
</dbReference>
<dbReference type="SUPFAM" id="SSF52821">
    <property type="entry name" value="Rhodanese/Cell cycle control phosphatase"/>
    <property type="match status" value="1"/>
</dbReference>
<dbReference type="Pfam" id="PF00581">
    <property type="entry name" value="Rhodanese"/>
    <property type="match status" value="1"/>
</dbReference>
<dbReference type="GeneID" id="39990119"/>
<dbReference type="InterPro" id="IPR036873">
    <property type="entry name" value="Rhodanese-like_dom_sf"/>
</dbReference>
<name>A0A1X0NIC3_9TRYP</name>
<proteinExistence type="predicted"/>
<evidence type="ECO:0000313" key="3">
    <source>
        <dbReference type="Proteomes" id="UP000192257"/>
    </source>
</evidence>
<gene>
    <name evidence="2" type="ORF">TM35_000461600</name>
</gene>
<dbReference type="Gene3D" id="3.40.250.10">
    <property type="entry name" value="Rhodanese-like domain"/>
    <property type="match status" value="1"/>
</dbReference>
<evidence type="ECO:0000313" key="2">
    <source>
        <dbReference type="EMBL" id="ORC84341.1"/>
    </source>
</evidence>
<dbReference type="RefSeq" id="XP_028878407.1">
    <property type="nucleotide sequence ID" value="XM_029030339.1"/>
</dbReference>
<dbReference type="PANTHER" id="PTHR44086:SF10">
    <property type="entry name" value="THIOSULFATE SULFURTRANSFERASE_RHODANESE-LIKE DOMAIN-CONTAINING PROTEIN 3"/>
    <property type="match status" value="1"/>
</dbReference>
<dbReference type="STRING" id="67003.A0A1X0NIC3"/>
<dbReference type="Proteomes" id="UP000192257">
    <property type="component" value="Unassembled WGS sequence"/>
</dbReference>
<evidence type="ECO:0000259" key="1">
    <source>
        <dbReference type="PROSITE" id="PS50206"/>
    </source>
</evidence>
<dbReference type="GO" id="GO:0004792">
    <property type="term" value="F:thiosulfate-cyanide sulfurtransferase activity"/>
    <property type="evidence" value="ECO:0007669"/>
    <property type="project" value="TreeGrafter"/>
</dbReference>
<keyword evidence="2" id="KW-0346">Stress response</keyword>
<protein>
    <submittedName>
        <fullName evidence="2">Heat shock protein 67Bb</fullName>
    </submittedName>
</protein>
<sequence length="111" mass="12530">MAAVVASKLKGHLRETHIFDVREPQEVKASGAIPLSINVPLDLLEKALEREQEFFLRSFDAPKPPPSDTLIMYCKKGTRAEKAADIALRCGYKKTKVYPGGWDEWSRLTKE</sequence>
<organism evidence="2 3">
    <name type="scientific">Trypanosoma theileri</name>
    <dbReference type="NCBI Taxonomy" id="67003"/>
    <lineage>
        <taxon>Eukaryota</taxon>
        <taxon>Discoba</taxon>
        <taxon>Euglenozoa</taxon>
        <taxon>Kinetoplastea</taxon>
        <taxon>Metakinetoplastina</taxon>
        <taxon>Trypanosomatida</taxon>
        <taxon>Trypanosomatidae</taxon>
        <taxon>Trypanosoma</taxon>
    </lineage>
</organism>